<dbReference type="InterPro" id="IPR027417">
    <property type="entry name" value="P-loop_NTPase"/>
</dbReference>
<dbReference type="PANTHER" id="PTHR45766">
    <property type="entry name" value="DNA ANNEALING HELICASE AND ENDONUCLEASE ZRANB3 FAMILY MEMBER"/>
    <property type="match status" value="1"/>
</dbReference>
<evidence type="ECO:0000256" key="2">
    <source>
        <dbReference type="SAM" id="MobiDB-lite"/>
    </source>
</evidence>
<feature type="domain" description="Helicase C-terminal" evidence="4">
    <location>
        <begin position="776"/>
        <end position="941"/>
    </location>
</feature>
<dbReference type="InterPro" id="IPR001650">
    <property type="entry name" value="Helicase_C-like"/>
</dbReference>
<gene>
    <name evidence="5" type="ORF">JQN84_24420</name>
</gene>
<reference evidence="5 6" key="1">
    <citation type="submission" date="2021-02" db="EMBL/GenBank/DDBJ databases">
        <authorList>
            <person name="Lee D.-H."/>
        </authorList>
    </citation>
    <scope>NUCLEOTIDE SEQUENCE [LARGE SCALE GENOMIC DNA]</scope>
    <source>
        <strain evidence="5 6">MMS20-R2-29</strain>
    </source>
</reference>
<keyword evidence="5" id="KW-0347">Helicase</keyword>
<feature type="region of interest" description="Disordered" evidence="2">
    <location>
        <begin position="959"/>
        <end position="978"/>
    </location>
</feature>
<dbReference type="Pfam" id="PF04851">
    <property type="entry name" value="ResIII"/>
    <property type="match status" value="1"/>
</dbReference>
<accession>A0ABS2JGM5</accession>
<dbReference type="InterPro" id="IPR006935">
    <property type="entry name" value="Helicase/UvrB_N"/>
</dbReference>
<keyword evidence="1" id="KW-0378">Hydrolase</keyword>
<dbReference type="InterPro" id="IPR038718">
    <property type="entry name" value="SNF2-like_sf"/>
</dbReference>
<dbReference type="RefSeq" id="WP_204960894.1">
    <property type="nucleotide sequence ID" value="NZ_JAFEUO010000007.1"/>
</dbReference>
<dbReference type="PROSITE" id="PS51194">
    <property type="entry name" value="HELICASE_CTER"/>
    <property type="match status" value="1"/>
</dbReference>
<evidence type="ECO:0000313" key="5">
    <source>
        <dbReference type="EMBL" id="MBM7085673.1"/>
    </source>
</evidence>
<evidence type="ECO:0000259" key="4">
    <source>
        <dbReference type="PROSITE" id="PS51194"/>
    </source>
</evidence>
<dbReference type="Gene3D" id="3.40.50.10810">
    <property type="entry name" value="Tandem AAA-ATPase domain"/>
    <property type="match status" value="2"/>
</dbReference>
<organism evidence="5 6">
    <name type="scientific">Micromonospora humidisoli</name>
    <dbReference type="NCBI Taxonomy" id="2807622"/>
    <lineage>
        <taxon>Bacteria</taxon>
        <taxon>Bacillati</taxon>
        <taxon>Actinomycetota</taxon>
        <taxon>Actinomycetes</taxon>
        <taxon>Micromonosporales</taxon>
        <taxon>Micromonosporaceae</taxon>
        <taxon>Micromonospora</taxon>
    </lineage>
</organism>
<protein>
    <submittedName>
        <fullName evidence="5">DEAD/DEAH box helicase family protein</fullName>
    </submittedName>
</protein>
<keyword evidence="5" id="KW-0547">Nucleotide-binding</keyword>
<evidence type="ECO:0000313" key="6">
    <source>
        <dbReference type="Proteomes" id="UP000809587"/>
    </source>
</evidence>
<dbReference type="Proteomes" id="UP000809587">
    <property type="component" value="Unassembled WGS sequence"/>
</dbReference>
<evidence type="ECO:0000256" key="1">
    <source>
        <dbReference type="ARBA" id="ARBA00022801"/>
    </source>
</evidence>
<sequence>MMLTVGTAGQLLDFDRMIHNPQLARDQLHGAVALHNILHRHRVAYLADEVGMGKTYVALGVVALLRHFNPDLRVLVVAPRENIQQKWQREQGLFTKNNVRLDDLRVRMPGGLPARSPVHCRSLIELLEETAVGPDRDFFVRLPSFSLPMRRDPEQRRNLRDRLHAQVPWLPDDLVDLRASPELVKDRFAQAINAALPPFDLVIVDEAHNLKHGWGPLASSRNRVLATVLGRDHTDVDPALRHAYGPRAGMVLLLSATPVDDDYRQLWNQLDVFGLAEPFRLLRDPDASEQQRREVAGKFLIRRVTSLEVAGQRLTKNLYRREWRGGGVTEHDEPIRISDDRQRLTVALVQKKVSELLDDERFDARFQVGMLASFESFLETSAAKKRTATQDPDDPADDAVEGNFDDVGQAADAAERRGIDVPMLNDLARDHHERFGRELPHPKMDTLVRTLAGSWHDGRKGLVFVRRVASVTELKRKLDDEYSDWLVDRLRSRLHERHRQAFANSVVEFRRLRALRDPATPTVGEEMREDDDTGGQDTFFAWFFRGAGPTGIVSGATVQSRFRNQGGALGTFFDDNHVMALLDADPGQVGDALARALGQARDSVDRLVREHSRHYLSEAKQATRAARFEAVQAAALELLAHHQGPHRARAEVIWWELYRPEKRSAVSAEADPDLLETRTFFTELRRRRRLRDLIWPEATGDDPGESFREQQLRAQILSAAARLGHAFLDLYAVVTDHLPTLDPSAAIDRPDEAITAYLDELDTQAAAGPGRRPWTGLAELAALAEHHDLVLDTNLPEVRRGDLREARALVSRLFTAQEPVAGMSGRVNKRHVQQFRLPGYPLVLICTDLLQEGEDLHTFCSRVYHYGLAWTPSAIEQRIGRIDRVRSESERRLTALNRPAEGDDLLQVYYPHLADTVERLQARRVLRRMNDFLRLMHEGLILPTAGDGYLDVRREALDDEEVPPPPTEPLSTAFPVRPGHLDGQDRPLAVDETVAAGQLERFNAVARGALPGLPVDWERNQPGDGTLLGTVVLTDGRQQPFSLQLEREGPRLLVRCVSPIGRIGTGTRWDEVAGSSAGIPVRLGAIEVRGGSYDVTVEEDVLLTAPPHDPSRIAALVRRVTTVADALERDHLPDRDRLLTEFRTELERDVRYAR</sequence>
<dbReference type="SMART" id="SM00490">
    <property type="entry name" value="HELICc"/>
    <property type="match status" value="1"/>
</dbReference>
<dbReference type="Gene3D" id="3.40.50.300">
    <property type="entry name" value="P-loop containing nucleotide triphosphate hydrolases"/>
    <property type="match status" value="1"/>
</dbReference>
<keyword evidence="6" id="KW-1185">Reference proteome</keyword>
<dbReference type="SUPFAM" id="SSF52540">
    <property type="entry name" value="P-loop containing nucleoside triphosphate hydrolases"/>
    <property type="match status" value="2"/>
</dbReference>
<feature type="domain" description="Helicase ATP-binding" evidence="3">
    <location>
        <begin position="35"/>
        <end position="276"/>
    </location>
</feature>
<dbReference type="PANTHER" id="PTHR45766:SF6">
    <property type="entry name" value="SWI_SNF-RELATED MATRIX-ASSOCIATED ACTIN-DEPENDENT REGULATOR OF CHROMATIN SUBFAMILY A-LIKE PROTEIN 1"/>
    <property type="match status" value="1"/>
</dbReference>
<dbReference type="EMBL" id="JAFEUO010000007">
    <property type="protein sequence ID" value="MBM7085673.1"/>
    <property type="molecule type" value="Genomic_DNA"/>
</dbReference>
<dbReference type="InterPro" id="IPR014001">
    <property type="entry name" value="Helicase_ATP-bd"/>
</dbReference>
<evidence type="ECO:0000259" key="3">
    <source>
        <dbReference type="PROSITE" id="PS51192"/>
    </source>
</evidence>
<dbReference type="PROSITE" id="PS51192">
    <property type="entry name" value="HELICASE_ATP_BIND_1"/>
    <property type="match status" value="1"/>
</dbReference>
<keyword evidence="5" id="KW-0067">ATP-binding</keyword>
<dbReference type="SMART" id="SM00487">
    <property type="entry name" value="DEXDc"/>
    <property type="match status" value="1"/>
</dbReference>
<dbReference type="GO" id="GO:0004386">
    <property type="term" value="F:helicase activity"/>
    <property type="evidence" value="ECO:0007669"/>
    <property type="project" value="UniProtKB-KW"/>
</dbReference>
<dbReference type="Pfam" id="PF00271">
    <property type="entry name" value="Helicase_C"/>
    <property type="match status" value="1"/>
</dbReference>
<proteinExistence type="predicted"/>
<comment type="caution">
    <text evidence="5">The sequence shown here is derived from an EMBL/GenBank/DDBJ whole genome shotgun (WGS) entry which is preliminary data.</text>
</comment>
<name>A0ABS2JGM5_9ACTN</name>